<keyword evidence="1" id="KW-0812">Transmembrane</keyword>
<feature type="transmembrane region" description="Helical" evidence="1">
    <location>
        <begin position="82"/>
        <end position="105"/>
    </location>
</feature>
<name>A0A5K7YJN5_9BACT</name>
<accession>A0A5K7YJN5</accession>
<keyword evidence="1" id="KW-0472">Membrane</keyword>
<keyword evidence="1" id="KW-1133">Transmembrane helix</keyword>
<feature type="transmembrane region" description="Helical" evidence="1">
    <location>
        <begin position="147"/>
        <end position="166"/>
    </location>
</feature>
<gene>
    <name evidence="2" type="ORF">DSCA_30080</name>
</gene>
<dbReference type="RefSeq" id="WP_155317159.1">
    <property type="nucleotide sequence ID" value="NZ_AP021874.1"/>
</dbReference>
<proteinExistence type="predicted"/>
<keyword evidence="3" id="KW-1185">Reference proteome</keyword>
<dbReference type="OrthoDB" id="5419178at2"/>
<organism evidence="2 3">
    <name type="scientific">Desulfosarcina alkanivorans</name>
    <dbReference type="NCBI Taxonomy" id="571177"/>
    <lineage>
        <taxon>Bacteria</taxon>
        <taxon>Pseudomonadati</taxon>
        <taxon>Thermodesulfobacteriota</taxon>
        <taxon>Desulfobacteria</taxon>
        <taxon>Desulfobacterales</taxon>
        <taxon>Desulfosarcinaceae</taxon>
        <taxon>Desulfosarcina</taxon>
    </lineage>
</organism>
<sequence>MEAVGKFSAKGAAMHYFQDMMRILRLDGAVFDRLAATRLPMRYTMLNVSVLGVIYGMASIQFARSMLARQPDATISFNPLMILMVSISIAFFMHGGLSLFVWVFCRGIGGSPQFMPTYLNIGTAAITLWPLAPVVSALQSGVSGPGLTVGLSIAGVYAAAGIFVAVKAASGLSPVKMTLAAVATVVYVGCFLYLWL</sequence>
<dbReference type="AlphaFoldDB" id="A0A5K7YJN5"/>
<protein>
    <recommendedName>
        <fullName evidence="4">Yip1 domain-containing protein</fullName>
    </recommendedName>
</protein>
<dbReference type="KEGG" id="dalk:DSCA_30080"/>
<feature type="transmembrane region" description="Helical" evidence="1">
    <location>
        <begin position="43"/>
        <end position="62"/>
    </location>
</feature>
<feature type="transmembrane region" description="Helical" evidence="1">
    <location>
        <begin position="117"/>
        <end position="135"/>
    </location>
</feature>
<evidence type="ECO:0000256" key="1">
    <source>
        <dbReference type="SAM" id="Phobius"/>
    </source>
</evidence>
<feature type="transmembrane region" description="Helical" evidence="1">
    <location>
        <begin position="178"/>
        <end position="195"/>
    </location>
</feature>
<reference evidence="2 3" key="1">
    <citation type="submission" date="2019-11" db="EMBL/GenBank/DDBJ databases">
        <title>Comparative genomics of hydrocarbon-degrading Desulfosarcina strains.</title>
        <authorList>
            <person name="Watanabe M."/>
            <person name="Kojima H."/>
            <person name="Fukui M."/>
        </authorList>
    </citation>
    <scope>NUCLEOTIDE SEQUENCE [LARGE SCALE GENOMIC DNA]</scope>
    <source>
        <strain evidence="2 3">PL12</strain>
    </source>
</reference>
<dbReference type="Proteomes" id="UP000427906">
    <property type="component" value="Chromosome"/>
</dbReference>
<evidence type="ECO:0000313" key="2">
    <source>
        <dbReference type="EMBL" id="BBO69078.1"/>
    </source>
</evidence>
<dbReference type="EMBL" id="AP021874">
    <property type="protein sequence ID" value="BBO69078.1"/>
    <property type="molecule type" value="Genomic_DNA"/>
</dbReference>
<evidence type="ECO:0000313" key="3">
    <source>
        <dbReference type="Proteomes" id="UP000427906"/>
    </source>
</evidence>
<evidence type="ECO:0008006" key="4">
    <source>
        <dbReference type="Google" id="ProtNLM"/>
    </source>
</evidence>